<feature type="domain" description="PAS" evidence="8">
    <location>
        <begin position="8"/>
        <end position="60"/>
    </location>
</feature>
<organism evidence="10 11">
    <name type="scientific">Geotalea uraniireducens (strain Rf4)</name>
    <name type="common">Geobacter uraniireducens</name>
    <dbReference type="NCBI Taxonomy" id="351605"/>
    <lineage>
        <taxon>Bacteria</taxon>
        <taxon>Pseudomonadati</taxon>
        <taxon>Thermodesulfobacteriota</taxon>
        <taxon>Desulfuromonadia</taxon>
        <taxon>Geobacterales</taxon>
        <taxon>Geobacteraceae</taxon>
        <taxon>Geotalea</taxon>
    </lineage>
</organism>
<dbReference type="InterPro" id="IPR004358">
    <property type="entry name" value="Sig_transdc_His_kin-like_C"/>
</dbReference>
<dbReference type="NCBIfam" id="TIGR00229">
    <property type="entry name" value="sensory_box"/>
    <property type="match status" value="3"/>
</dbReference>
<dbReference type="OrthoDB" id="177675at2"/>
<evidence type="ECO:0000256" key="2">
    <source>
        <dbReference type="ARBA" id="ARBA00012438"/>
    </source>
</evidence>
<dbReference type="Proteomes" id="UP000006695">
    <property type="component" value="Chromosome"/>
</dbReference>
<reference evidence="10 11" key="1">
    <citation type="submission" date="2007-05" db="EMBL/GenBank/DDBJ databases">
        <title>Complete sequence of Geobacter uraniireducens Rf4.</title>
        <authorList>
            <consortium name="US DOE Joint Genome Institute"/>
            <person name="Copeland A."/>
            <person name="Lucas S."/>
            <person name="Lapidus A."/>
            <person name="Barry K."/>
            <person name="Detter J.C."/>
            <person name="Glavina del Rio T."/>
            <person name="Hammon N."/>
            <person name="Israni S."/>
            <person name="Dalin E."/>
            <person name="Tice H."/>
            <person name="Pitluck S."/>
            <person name="Chertkov O."/>
            <person name="Brettin T."/>
            <person name="Bruce D."/>
            <person name="Han C."/>
            <person name="Schmutz J."/>
            <person name="Larimer F."/>
            <person name="Land M."/>
            <person name="Hauser L."/>
            <person name="Kyrpides N."/>
            <person name="Mikhailova N."/>
            <person name="Shelobolina E."/>
            <person name="Aklujkar M."/>
            <person name="Lovley D."/>
            <person name="Richardson P."/>
        </authorList>
    </citation>
    <scope>NUCLEOTIDE SEQUENCE [LARGE SCALE GENOMIC DNA]</scope>
    <source>
        <strain evidence="10 11">Rf4</strain>
    </source>
</reference>
<accession>A5GE92</accession>
<dbReference type="GO" id="GO:0000155">
    <property type="term" value="F:phosphorelay sensor kinase activity"/>
    <property type="evidence" value="ECO:0007669"/>
    <property type="project" value="InterPro"/>
</dbReference>
<keyword evidence="4 10" id="KW-0808">Transferase</keyword>
<dbReference type="CDD" id="cd16922">
    <property type="entry name" value="HATPase_EvgS-ArcB-TorS-like"/>
    <property type="match status" value="1"/>
</dbReference>
<dbReference type="SMART" id="SM00086">
    <property type="entry name" value="PAC"/>
    <property type="match status" value="3"/>
</dbReference>
<dbReference type="SUPFAM" id="SSF47384">
    <property type="entry name" value="Homodimeric domain of signal transducing histidine kinase"/>
    <property type="match status" value="1"/>
</dbReference>
<dbReference type="InterPro" id="IPR035965">
    <property type="entry name" value="PAS-like_dom_sf"/>
</dbReference>
<gene>
    <name evidence="10" type="ordered locus">Gura_1549</name>
</gene>
<dbReference type="Gene3D" id="1.10.287.130">
    <property type="match status" value="1"/>
</dbReference>
<dbReference type="PRINTS" id="PR00344">
    <property type="entry name" value="BCTRLSENSOR"/>
</dbReference>
<dbReference type="Gene3D" id="3.30.450.20">
    <property type="entry name" value="PAS domain"/>
    <property type="match status" value="3"/>
</dbReference>
<dbReference type="SMART" id="SM00387">
    <property type="entry name" value="HATPase_c"/>
    <property type="match status" value="1"/>
</dbReference>
<feature type="domain" description="PAS" evidence="8">
    <location>
        <begin position="131"/>
        <end position="201"/>
    </location>
</feature>
<feature type="domain" description="Histidine kinase" evidence="7">
    <location>
        <begin position="606"/>
        <end position="831"/>
    </location>
</feature>
<evidence type="ECO:0000313" key="11">
    <source>
        <dbReference type="Proteomes" id="UP000006695"/>
    </source>
</evidence>
<dbReference type="PROSITE" id="PS50112">
    <property type="entry name" value="PAS"/>
    <property type="match status" value="3"/>
</dbReference>
<evidence type="ECO:0000259" key="9">
    <source>
        <dbReference type="PROSITE" id="PS50113"/>
    </source>
</evidence>
<dbReference type="InterPro" id="IPR005467">
    <property type="entry name" value="His_kinase_dom"/>
</dbReference>
<dbReference type="PROSITE" id="PS50109">
    <property type="entry name" value="HIS_KIN"/>
    <property type="match status" value="1"/>
</dbReference>
<dbReference type="KEGG" id="gur:Gura_1549"/>
<dbReference type="Pfam" id="PF00989">
    <property type="entry name" value="PAS"/>
    <property type="match status" value="1"/>
</dbReference>
<comment type="catalytic activity">
    <reaction evidence="1">
        <text>ATP + protein L-histidine = ADP + protein N-phospho-L-histidine.</text>
        <dbReference type="EC" id="2.7.13.3"/>
    </reaction>
</comment>
<protein>
    <recommendedName>
        <fullName evidence="2">histidine kinase</fullName>
        <ecNumber evidence="2">2.7.13.3</ecNumber>
    </recommendedName>
</protein>
<dbReference type="Pfam" id="PF13426">
    <property type="entry name" value="PAS_9"/>
    <property type="match status" value="2"/>
</dbReference>
<dbReference type="STRING" id="351605.Gura_1549"/>
<keyword evidence="5 10" id="KW-0418">Kinase</keyword>
<evidence type="ECO:0000259" key="7">
    <source>
        <dbReference type="PROSITE" id="PS50109"/>
    </source>
</evidence>
<dbReference type="InterPro" id="IPR003018">
    <property type="entry name" value="GAF"/>
</dbReference>
<dbReference type="Gene3D" id="3.30.450.40">
    <property type="match status" value="1"/>
</dbReference>
<sequence length="832" mass="93467">MKRALRTTIEELADLYNNAPCGYHSLDKDGVFTRINDTELRWLGYSREEVIGKIKFHDLITDRSLKTFQDNFPQFKVRGWVHDLEFEMVRKDGSILPVLLSASAVTDPDGNYVMSRSTVYDITERKRAEREIVQLAAIVEFSDDAIIGKTPDGIITSWNKGAERIYGYTADEIVGKPISTLVPADHADEVPQILDKIRRSEHIEHYETVRRRKDGQLIEMSLAISPIREREGKITGASTIGRDITVQKRTESINMARLRLLQFAATHTLDELLETTLNEVEVLTGSLIGFYHFLEADQKTLSLQNWSTRTKKEYCLAEGKGRHYNVSEAGVWVDCIHERRPVIHNDYSSLPHRKGLPAGHSPVVRELVVPVFRGESIVAILGVGNKPRDYTTHDVETVSLLADLAWEVVERKRIEEALSLLAAIVEFSDDAIIGISPEGTIVSWNRGAERLYGYPAEEVKVCPVSILIPDDHPEEMAYILDHVRQGKPIERHETVRLRKDGSRVEVSVTISPICNSGGKIIGASTIARDITELKKAEIELRKLNEELEQRVIERTADLNRRSTELSESQQALMNIVEDLNEKTDELEGANTKLKEFDRLKSMFIASMSHELRTPLNSIIGFSSVILNEWIGPVNAEQKENLAIILRCGKHLLNLINDVIDVSKIEAGKIESVAEEFDFYDLISEAVGLVRKDMEEKGLDLQVAATHQQMHMDRRRLLQCVLNLLSNALKFTEHGGLTVETRIMPCPGEAPEAGVAEISVTDTGIGIREEDLPKMFQPFVRLASPLQATVPGTGLGLYLTRKLAAEVLKGDILLTSEYGKGSRFTLRIPVRLP</sequence>
<keyword evidence="6" id="KW-0175">Coiled coil</keyword>
<dbReference type="EC" id="2.7.13.3" evidence="2"/>
<dbReference type="Pfam" id="PF00512">
    <property type="entry name" value="HisKA"/>
    <property type="match status" value="1"/>
</dbReference>
<evidence type="ECO:0000259" key="8">
    <source>
        <dbReference type="PROSITE" id="PS50112"/>
    </source>
</evidence>
<dbReference type="InterPro" id="IPR000014">
    <property type="entry name" value="PAS"/>
</dbReference>
<evidence type="ECO:0000256" key="6">
    <source>
        <dbReference type="SAM" id="Coils"/>
    </source>
</evidence>
<dbReference type="InterPro" id="IPR013767">
    <property type="entry name" value="PAS_fold"/>
</dbReference>
<feature type="domain" description="PAC" evidence="9">
    <location>
        <begin position="82"/>
        <end position="134"/>
    </location>
</feature>
<keyword evidence="11" id="KW-1185">Reference proteome</keyword>
<dbReference type="InterPro" id="IPR036890">
    <property type="entry name" value="HATPase_C_sf"/>
</dbReference>
<dbReference type="InterPro" id="IPR003661">
    <property type="entry name" value="HisK_dim/P_dom"/>
</dbReference>
<feature type="domain" description="PAC" evidence="9">
    <location>
        <begin position="490"/>
        <end position="542"/>
    </location>
</feature>
<evidence type="ECO:0000256" key="3">
    <source>
        <dbReference type="ARBA" id="ARBA00022553"/>
    </source>
</evidence>
<dbReference type="CDD" id="cd00082">
    <property type="entry name" value="HisKA"/>
    <property type="match status" value="1"/>
</dbReference>
<dbReference type="SUPFAM" id="SSF55874">
    <property type="entry name" value="ATPase domain of HSP90 chaperone/DNA topoisomerase II/histidine kinase"/>
    <property type="match status" value="1"/>
</dbReference>
<dbReference type="EMBL" id="CP000698">
    <property type="protein sequence ID" value="ABQ25747.1"/>
    <property type="molecule type" value="Genomic_DNA"/>
</dbReference>
<dbReference type="GO" id="GO:0006355">
    <property type="term" value="P:regulation of DNA-templated transcription"/>
    <property type="evidence" value="ECO:0007669"/>
    <property type="project" value="InterPro"/>
</dbReference>
<dbReference type="PROSITE" id="PS50113">
    <property type="entry name" value="PAC"/>
    <property type="match status" value="3"/>
</dbReference>
<feature type="coiled-coil region" evidence="6">
    <location>
        <begin position="526"/>
        <end position="599"/>
    </location>
</feature>
<evidence type="ECO:0000256" key="5">
    <source>
        <dbReference type="ARBA" id="ARBA00022777"/>
    </source>
</evidence>
<dbReference type="SMART" id="SM00388">
    <property type="entry name" value="HisKA"/>
    <property type="match status" value="1"/>
</dbReference>
<keyword evidence="3" id="KW-0597">Phosphoprotein</keyword>
<dbReference type="InterPro" id="IPR029016">
    <property type="entry name" value="GAF-like_dom_sf"/>
</dbReference>
<dbReference type="RefSeq" id="WP_011938458.1">
    <property type="nucleotide sequence ID" value="NC_009483.1"/>
</dbReference>
<dbReference type="InterPro" id="IPR036097">
    <property type="entry name" value="HisK_dim/P_sf"/>
</dbReference>
<dbReference type="SMART" id="SM00091">
    <property type="entry name" value="PAS"/>
    <property type="match status" value="4"/>
</dbReference>
<dbReference type="SUPFAM" id="SSF55785">
    <property type="entry name" value="PYP-like sensor domain (PAS domain)"/>
    <property type="match status" value="3"/>
</dbReference>
<dbReference type="SUPFAM" id="SSF55781">
    <property type="entry name" value="GAF domain-like"/>
    <property type="match status" value="1"/>
</dbReference>
<proteinExistence type="predicted"/>
<dbReference type="SMART" id="SM00065">
    <property type="entry name" value="GAF"/>
    <property type="match status" value="1"/>
</dbReference>
<evidence type="ECO:0000313" key="10">
    <source>
        <dbReference type="EMBL" id="ABQ25747.1"/>
    </source>
</evidence>
<dbReference type="Gene3D" id="3.30.565.10">
    <property type="entry name" value="Histidine kinase-like ATPase, C-terminal domain"/>
    <property type="match status" value="1"/>
</dbReference>
<feature type="domain" description="PAS" evidence="8">
    <location>
        <begin position="417"/>
        <end position="459"/>
    </location>
</feature>
<evidence type="ECO:0000256" key="4">
    <source>
        <dbReference type="ARBA" id="ARBA00022679"/>
    </source>
</evidence>
<dbReference type="PANTHER" id="PTHR43047">
    <property type="entry name" value="TWO-COMPONENT HISTIDINE PROTEIN KINASE"/>
    <property type="match status" value="1"/>
</dbReference>
<dbReference type="Pfam" id="PF02518">
    <property type="entry name" value="HATPase_c"/>
    <property type="match status" value="1"/>
</dbReference>
<name>A5GE92_GEOUR</name>
<dbReference type="AlphaFoldDB" id="A5GE92"/>
<dbReference type="HOGENOM" id="CLU_318008_0_0_7"/>
<feature type="domain" description="PAC" evidence="9">
    <location>
        <begin position="204"/>
        <end position="256"/>
    </location>
</feature>
<evidence type="ECO:0000256" key="1">
    <source>
        <dbReference type="ARBA" id="ARBA00000085"/>
    </source>
</evidence>
<dbReference type="Pfam" id="PF13185">
    <property type="entry name" value="GAF_2"/>
    <property type="match status" value="1"/>
</dbReference>
<dbReference type="CDD" id="cd00130">
    <property type="entry name" value="PAS"/>
    <property type="match status" value="3"/>
</dbReference>
<dbReference type="InterPro" id="IPR000700">
    <property type="entry name" value="PAS-assoc_C"/>
</dbReference>
<dbReference type="InterPro" id="IPR003594">
    <property type="entry name" value="HATPase_dom"/>
</dbReference>
<dbReference type="InterPro" id="IPR001610">
    <property type="entry name" value="PAC"/>
</dbReference>